<evidence type="ECO:0000313" key="1">
    <source>
        <dbReference type="EMBL" id="AWY41803.1"/>
    </source>
</evidence>
<dbReference type="CDD" id="cd00093">
    <property type="entry name" value="HTH_XRE"/>
    <property type="match status" value="1"/>
</dbReference>
<dbReference type="EMBL" id="CP029693">
    <property type="protein sequence ID" value="AWY41803.1"/>
    <property type="molecule type" value="Genomic_DNA"/>
</dbReference>
<organism evidence="1 2">
    <name type="scientific">Pseudomonas putida</name>
    <name type="common">Arthrobacter siderocapsulatus</name>
    <dbReference type="NCBI Taxonomy" id="303"/>
    <lineage>
        <taxon>Bacteria</taxon>
        <taxon>Pseudomonadati</taxon>
        <taxon>Pseudomonadota</taxon>
        <taxon>Gammaproteobacteria</taxon>
        <taxon>Pseudomonadales</taxon>
        <taxon>Pseudomonadaceae</taxon>
        <taxon>Pseudomonas</taxon>
    </lineage>
</organism>
<dbReference type="GO" id="GO:0003677">
    <property type="term" value="F:DNA binding"/>
    <property type="evidence" value="ECO:0007669"/>
    <property type="project" value="InterPro"/>
</dbReference>
<sequence>MSDFFPLECADSLYSIGLLVKQRRLQHKQRQKDLAASLSMSERTVRKIEAGDPSVELRSFMLVLWQLGLVQEVFQNLQAKPITVLNAFDSSNARRVRLPKAREDF</sequence>
<dbReference type="SUPFAM" id="SSF47413">
    <property type="entry name" value="lambda repressor-like DNA-binding domains"/>
    <property type="match status" value="1"/>
</dbReference>
<protein>
    <submittedName>
        <fullName evidence="1">XRE family transcriptional regulator</fullName>
    </submittedName>
</protein>
<evidence type="ECO:0000313" key="2">
    <source>
        <dbReference type="Proteomes" id="UP000250299"/>
    </source>
</evidence>
<dbReference type="OrthoDB" id="6936078at2"/>
<name>A0A2Z4RL51_PSEPU</name>
<dbReference type="AlphaFoldDB" id="A0A2Z4RL51"/>
<proteinExistence type="predicted"/>
<dbReference type="Proteomes" id="UP000250299">
    <property type="component" value="Chromosome"/>
</dbReference>
<reference evidence="1 2" key="1">
    <citation type="submission" date="2018-05" db="EMBL/GenBank/DDBJ databases">
        <title>Whole genome sequence of Pseudomonas putida JBC17.</title>
        <authorList>
            <person name="Lee Y.H."/>
            <person name="David K."/>
        </authorList>
    </citation>
    <scope>NUCLEOTIDE SEQUENCE [LARGE SCALE GENOMIC DNA]</scope>
    <source>
        <strain evidence="1 2">JBC17</strain>
    </source>
</reference>
<gene>
    <name evidence="1" type="ORF">DKY63_18630</name>
</gene>
<dbReference type="InterPro" id="IPR001387">
    <property type="entry name" value="Cro/C1-type_HTH"/>
</dbReference>
<dbReference type="Gene3D" id="1.10.260.40">
    <property type="entry name" value="lambda repressor-like DNA-binding domains"/>
    <property type="match status" value="1"/>
</dbReference>
<accession>A0A2Z4RL51</accession>
<dbReference type="RefSeq" id="WP_110965423.1">
    <property type="nucleotide sequence ID" value="NZ_CP029693.1"/>
</dbReference>
<dbReference type="InterPro" id="IPR010982">
    <property type="entry name" value="Lambda_DNA-bd_dom_sf"/>
</dbReference>